<reference evidence="2" key="1">
    <citation type="journal article" date="2021" name="Nat. Commun.">
        <title>Genetic determinants of endophytism in the Arabidopsis root mycobiome.</title>
        <authorList>
            <person name="Mesny F."/>
            <person name="Miyauchi S."/>
            <person name="Thiergart T."/>
            <person name="Pickel B."/>
            <person name="Atanasova L."/>
            <person name="Karlsson M."/>
            <person name="Huettel B."/>
            <person name="Barry K.W."/>
            <person name="Haridas S."/>
            <person name="Chen C."/>
            <person name="Bauer D."/>
            <person name="Andreopoulos W."/>
            <person name="Pangilinan J."/>
            <person name="LaButti K."/>
            <person name="Riley R."/>
            <person name="Lipzen A."/>
            <person name="Clum A."/>
            <person name="Drula E."/>
            <person name="Henrissat B."/>
            <person name="Kohler A."/>
            <person name="Grigoriev I.V."/>
            <person name="Martin F.M."/>
            <person name="Hacquard S."/>
        </authorList>
    </citation>
    <scope>NUCLEOTIDE SEQUENCE</scope>
    <source>
        <strain evidence="2">MPI-CAGE-AT-0147</strain>
    </source>
</reference>
<evidence type="ECO:0000313" key="3">
    <source>
        <dbReference type="Proteomes" id="UP000738349"/>
    </source>
</evidence>
<dbReference type="AlphaFoldDB" id="A0A9P9J8C0"/>
<protein>
    <recommendedName>
        <fullName evidence="1">DUF7918 domain-containing protein</fullName>
    </recommendedName>
</protein>
<feature type="domain" description="DUF7918" evidence="1">
    <location>
        <begin position="9"/>
        <end position="232"/>
    </location>
</feature>
<dbReference type="PANTHER" id="PTHR36223:SF1">
    <property type="entry name" value="TRANSCRIPTION ELONGATION FACTOR EAF N-TERMINAL DOMAIN-CONTAINING PROTEIN"/>
    <property type="match status" value="1"/>
</dbReference>
<dbReference type="InterPro" id="IPR057678">
    <property type="entry name" value="DUF7918"/>
</dbReference>
<comment type="caution">
    <text evidence="2">The sequence shown here is derived from an EMBL/GenBank/DDBJ whole genome shotgun (WGS) entry which is preliminary data.</text>
</comment>
<dbReference type="EMBL" id="JAGMUV010000005">
    <property type="protein sequence ID" value="KAH7156167.1"/>
    <property type="molecule type" value="Genomic_DNA"/>
</dbReference>
<gene>
    <name evidence="2" type="ORF">EDB81DRAFT_880496</name>
</gene>
<name>A0A9P9J8C0_9HYPO</name>
<dbReference type="OrthoDB" id="3364132at2759"/>
<keyword evidence="3" id="KW-1185">Reference proteome</keyword>
<dbReference type="Pfam" id="PF25534">
    <property type="entry name" value="DUF7918"/>
    <property type="match status" value="1"/>
</dbReference>
<organism evidence="2 3">
    <name type="scientific">Dactylonectria macrodidyma</name>
    <dbReference type="NCBI Taxonomy" id="307937"/>
    <lineage>
        <taxon>Eukaryota</taxon>
        <taxon>Fungi</taxon>
        <taxon>Dikarya</taxon>
        <taxon>Ascomycota</taxon>
        <taxon>Pezizomycotina</taxon>
        <taxon>Sordariomycetes</taxon>
        <taxon>Hypocreomycetidae</taxon>
        <taxon>Hypocreales</taxon>
        <taxon>Nectriaceae</taxon>
        <taxon>Dactylonectria</taxon>
    </lineage>
</organism>
<evidence type="ECO:0000313" key="2">
    <source>
        <dbReference type="EMBL" id="KAH7156167.1"/>
    </source>
</evidence>
<dbReference type="Proteomes" id="UP000738349">
    <property type="component" value="Unassembled WGS sequence"/>
</dbReference>
<proteinExistence type="predicted"/>
<dbReference type="PANTHER" id="PTHR36223">
    <property type="entry name" value="BETA-LACTAMASE-TYPE TRANSPEPTIDASE FOLD DOMAIN CONTAINING PROTEIN"/>
    <property type="match status" value="1"/>
</dbReference>
<accession>A0A9P9J8C0</accession>
<evidence type="ECO:0000259" key="1">
    <source>
        <dbReference type="Pfam" id="PF25534"/>
    </source>
</evidence>
<sequence length="304" mass="33475">MAVLPGIPGLSVSIGVEGVIATEYDDPEEHPPCKYGARSTHCFIESKAGAEFNIQMTLTPDYVPIPGHTNVYAHPIIDGDTLHGESICHGHEWSSLRTVVHAGAYTPSNVPYRINRSSFVFTPIMTCDSQDSLSLHDPDAMKWLGTIRVMVVSAIHTGSRAEYAGPEKKGNVEIPEKLLKGRDLAHGPALSTSTLIYTPRFAVTHGHLTVGMFYFHCRSHKALQSHMIIPHSPPPTMPLPKDDGLGRLSEAEIRRLASERLQDIKVMDEGVVKREPDSPPKTLRPLKMVKLEDGKEAFDLTEYA</sequence>